<keyword evidence="1" id="KW-0472">Membrane</keyword>
<sequence>MQNKKLNPKNNYINQYIIMSPIQIYDIIIVGSGIAGLYSAYNIKKTSPKTKFLVLEKYRKKWIGGRTNNETFHGTQIVTGAGIGREDTNPLLIKLLHQLHVPYKKSISIMDYSKLLPNHFEIDIVKIIDHLKKEYNKNPDKYKKLTFKEFAIRILGDQNYRLFAIYAGYTDYENADIYETLYNYGMDDNQGGWTKIYIPWKELIHKLCLFIDYTRIKHSNNVVSITNVNKEIIGQPCLFEIKTKEGNLYYCNKVIVATTISGIKQLVPCASKPNSIYQQIHGQPFLRLYAKFDKKSSKIMETYAPHYTIVPGPLQKIIPISSEKGVYMIAYSDNSNAEILKNYLENTLKNRRLYEELIEKSLGIPSNSLKILDLKDFYWSIGTHYYEPLYGPYKNRREFIHEAQHPMDGMLVVGEVVSNYQGWCEGALESVRDVLDKKWIETLCFSEK</sequence>
<dbReference type="EMBL" id="MN739616">
    <property type="protein sequence ID" value="QHT16133.1"/>
    <property type="molecule type" value="Genomic_DNA"/>
</dbReference>
<evidence type="ECO:0008006" key="3">
    <source>
        <dbReference type="Google" id="ProtNLM"/>
    </source>
</evidence>
<dbReference type="PANTHER" id="PTHR43563:SF14">
    <property type="entry name" value="AMINE OXIDASE"/>
    <property type="match status" value="1"/>
</dbReference>
<dbReference type="Gene3D" id="3.50.50.60">
    <property type="entry name" value="FAD/NAD(P)-binding domain"/>
    <property type="match status" value="1"/>
</dbReference>
<dbReference type="GO" id="GO:0016491">
    <property type="term" value="F:oxidoreductase activity"/>
    <property type="evidence" value="ECO:0007669"/>
    <property type="project" value="UniProtKB-ARBA"/>
</dbReference>
<keyword evidence="1" id="KW-0812">Transmembrane</keyword>
<accession>A0A6C0DHV2</accession>
<keyword evidence="1" id="KW-1133">Transmembrane helix</keyword>
<dbReference type="AlphaFoldDB" id="A0A6C0DHV2"/>
<organism evidence="2">
    <name type="scientific">viral metagenome</name>
    <dbReference type="NCBI Taxonomy" id="1070528"/>
    <lineage>
        <taxon>unclassified sequences</taxon>
        <taxon>metagenomes</taxon>
        <taxon>organismal metagenomes</taxon>
    </lineage>
</organism>
<dbReference type="InterPro" id="IPR050703">
    <property type="entry name" value="Flavin_MAO"/>
</dbReference>
<dbReference type="InterPro" id="IPR036188">
    <property type="entry name" value="FAD/NAD-bd_sf"/>
</dbReference>
<name>A0A6C0DHV2_9ZZZZ</name>
<protein>
    <recommendedName>
        <fullName evidence="3">Amine oxidase domain-containing protein</fullName>
    </recommendedName>
</protein>
<evidence type="ECO:0000313" key="2">
    <source>
        <dbReference type="EMBL" id="QHT16133.1"/>
    </source>
</evidence>
<reference evidence="2" key="1">
    <citation type="journal article" date="2020" name="Nature">
        <title>Giant virus diversity and host interactions through global metagenomics.</title>
        <authorList>
            <person name="Schulz F."/>
            <person name="Roux S."/>
            <person name="Paez-Espino D."/>
            <person name="Jungbluth S."/>
            <person name="Walsh D.A."/>
            <person name="Denef V.J."/>
            <person name="McMahon K.D."/>
            <person name="Konstantinidis K.T."/>
            <person name="Eloe-Fadrosh E.A."/>
            <person name="Kyrpides N.C."/>
            <person name="Woyke T."/>
        </authorList>
    </citation>
    <scope>NUCLEOTIDE SEQUENCE</scope>
    <source>
        <strain evidence="2">GVMAG-M-3300023174-182</strain>
    </source>
</reference>
<dbReference type="PANTHER" id="PTHR43563">
    <property type="entry name" value="AMINE OXIDASE"/>
    <property type="match status" value="1"/>
</dbReference>
<dbReference type="SUPFAM" id="SSF51905">
    <property type="entry name" value="FAD/NAD(P)-binding domain"/>
    <property type="match status" value="1"/>
</dbReference>
<evidence type="ECO:0000256" key="1">
    <source>
        <dbReference type="SAM" id="Phobius"/>
    </source>
</evidence>
<proteinExistence type="predicted"/>
<dbReference type="Pfam" id="PF13450">
    <property type="entry name" value="NAD_binding_8"/>
    <property type="match status" value="1"/>
</dbReference>
<feature type="transmembrane region" description="Helical" evidence="1">
    <location>
        <begin position="21"/>
        <end position="41"/>
    </location>
</feature>